<reference evidence="1 2" key="1">
    <citation type="submission" date="2019-07" db="EMBL/GenBank/DDBJ databases">
        <authorList>
            <person name="Kim J."/>
        </authorList>
    </citation>
    <scope>NUCLEOTIDE SEQUENCE [LARGE SCALE GENOMIC DNA]</scope>
    <source>
        <strain evidence="1 2">MJ1a</strain>
    </source>
</reference>
<dbReference type="InterPro" id="IPR012808">
    <property type="entry name" value="CHP02453"/>
</dbReference>
<sequence>MIQTQTLTFLKELVENNDREWFQENKERYEAARENVIAFTAKILEGLHKIDPAVSADLDPKKCVMRIYRDIRFSKNKLPYKNNFGVSFPTQGSKNGGVEYYLHIQPGGKSFIAGGYWMPEAEHLKAIRQEIDYNADDLKKVIDDKEFIKLFGEFRKQDQLKTTPKGYDADNENIDLLKLKSFIAWHPLTDKEITSNKAVDQILKAVTKLYPMNVFLRNALA</sequence>
<dbReference type="Pfam" id="PF09365">
    <property type="entry name" value="DUF2461"/>
    <property type="match status" value="1"/>
</dbReference>
<dbReference type="InterPro" id="IPR015996">
    <property type="entry name" value="UCP028451"/>
</dbReference>
<dbReference type="OrthoDB" id="9794241at2"/>
<dbReference type="AlphaFoldDB" id="A0A563U0K5"/>
<dbReference type="PANTHER" id="PTHR36452">
    <property type="entry name" value="CHROMOSOME 12, WHOLE GENOME SHOTGUN SEQUENCE"/>
    <property type="match status" value="1"/>
</dbReference>
<evidence type="ECO:0000313" key="1">
    <source>
        <dbReference type="EMBL" id="TWR24910.1"/>
    </source>
</evidence>
<accession>A0A563U0K5</accession>
<dbReference type="PANTHER" id="PTHR36452:SF1">
    <property type="entry name" value="DUF2461 DOMAIN-CONTAINING PROTEIN"/>
    <property type="match status" value="1"/>
</dbReference>
<name>A0A563U0K5_9SPHI</name>
<comment type="caution">
    <text evidence="1">The sequence shown here is derived from an EMBL/GenBank/DDBJ whole genome shotgun (WGS) entry which is preliminary data.</text>
</comment>
<evidence type="ECO:0000313" key="2">
    <source>
        <dbReference type="Proteomes" id="UP000318010"/>
    </source>
</evidence>
<dbReference type="NCBIfam" id="TIGR02453">
    <property type="entry name" value="TIGR02453 family protein"/>
    <property type="match status" value="1"/>
</dbReference>
<organism evidence="1 2">
    <name type="scientific">Mucilaginibacter achroorhodeus</name>
    <dbReference type="NCBI Taxonomy" id="2599294"/>
    <lineage>
        <taxon>Bacteria</taxon>
        <taxon>Pseudomonadati</taxon>
        <taxon>Bacteroidota</taxon>
        <taxon>Sphingobacteriia</taxon>
        <taxon>Sphingobacteriales</taxon>
        <taxon>Sphingobacteriaceae</taxon>
        <taxon>Mucilaginibacter</taxon>
    </lineage>
</organism>
<protein>
    <submittedName>
        <fullName evidence="1">DUF2461 domain-containing protein</fullName>
    </submittedName>
</protein>
<dbReference type="Proteomes" id="UP000318010">
    <property type="component" value="Unassembled WGS sequence"/>
</dbReference>
<gene>
    <name evidence="1" type="ORF">FPZ42_14210</name>
</gene>
<proteinExistence type="predicted"/>
<dbReference type="PIRSF" id="PIRSF028451">
    <property type="entry name" value="UCP028451"/>
    <property type="match status" value="1"/>
</dbReference>
<keyword evidence="2" id="KW-1185">Reference proteome</keyword>
<dbReference type="EMBL" id="VOEI01000005">
    <property type="protein sequence ID" value="TWR24910.1"/>
    <property type="molecule type" value="Genomic_DNA"/>
</dbReference>
<dbReference type="RefSeq" id="WP_146272322.1">
    <property type="nucleotide sequence ID" value="NZ_VOEI01000005.1"/>
</dbReference>